<accession>A0A9X2PD89</accession>
<dbReference type="EMBL" id="JANSUY010000016">
    <property type="protein sequence ID" value="MCR9016600.1"/>
    <property type="molecule type" value="Genomic_DNA"/>
</dbReference>
<keyword evidence="2" id="KW-1185">Reference proteome</keyword>
<dbReference type="RefSeq" id="WP_258424449.1">
    <property type="nucleotide sequence ID" value="NZ_JANSUY010000016.1"/>
</dbReference>
<sequence length="59" mass="6755">MTKLEGYKMYVLESEKGIFMIPEKLPNGVYTPKGWEHGYSKGVAINNETGAVIYWADIW</sequence>
<organism evidence="1 2">
    <name type="scientific">Aquiflexum gelatinilyticum</name>
    <dbReference type="NCBI Taxonomy" id="2961943"/>
    <lineage>
        <taxon>Bacteria</taxon>
        <taxon>Pseudomonadati</taxon>
        <taxon>Bacteroidota</taxon>
        <taxon>Cytophagia</taxon>
        <taxon>Cytophagales</taxon>
        <taxon>Cyclobacteriaceae</taxon>
        <taxon>Aquiflexum</taxon>
    </lineage>
</organism>
<dbReference type="AlphaFoldDB" id="A0A9X2PD89"/>
<name>A0A9X2PD89_9BACT</name>
<proteinExistence type="predicted"/>
<protein>
    <recommendedName>
        <fullName evidence="3">WG repeat-containing protein</fullName>
    </recommendedName>
</protein>
<reference evidence="1" key="1">
    <citation type="submission" date="2022-08" db="EMBL/GenBank/DDBJ databases">
        <authorList>
            <person name="Zhang D."/>
        </authorList>
    </citation>
    <scope>NUCLEOTIDE SEQUENCE</scope>
    <source>
        <strain evidence="1">XJ19-11</strain>
    </source>
</reference>
<comment type="caution">
    <text evidence="1">The sequence shown here is derived from an EMBL/GenBank/DDBJ whole genome shotgun (WGS) entry which is preliminary data.</text>
</comment>
<evidence type="ECO:0000313" key="2">
    <source>
        <dbReference type="Proteomes" id="UP001142175"/>
    </source>
</evidence>
<dbReference type="Proteomes" id="UP001142175">
    <property type="component" value="Unassembled WGS sequence"/>
</dbReference>
<gene>
    <name evidence="1" type="ORF">NU887_16285</name>
</gene>
<evidence type="ECO:0008006" key="3">
    <source>
        <dbReference type="Google" id="ProtNLM"/>
    </source>
</evidence>
<evidence type="ECO:0000313" key="1">
    <source>
        <dbReference type="EMBL" id="MCR9016600.1"/>
    </source>
</evidence>